<evidence type="ECO:0000256" key="1">
    <source>
        <dbReference type="ARBA" id="ARBA00004141"/>
    </source>
</evidence>
<evidence type="ECO:0000256" key="4">
    <source>
        <dbReference type="ARBA" id="ARBA00023136"/>
    </source>
</evidence>
<feature type="domain" description="O-antigen ligase-related" evidence="5">
    <location>
        <begin position="222"/>
        <end position="365"/>
    </location>
</feature>
<keyword evidence="6" id="KW-0436">Ligase</keyword>
<dbReference type="PANTHER" id="PTHR37422">
    <property type="entry name" value="TEICHURONIC ACID BIOSYNTHESIS PROTEIN TUAE"/>
    <property type="match status" value="1"/>
</dbReference>
<reference evidence="6" key="2">
    <citation type="journal article" date="2015" name="Genome Announc.">
        <title>Draft Genome Sequence of Filamentous Marine Cyanobacterium Lyngbya confervoides Strain BDU141951.</title>
        <authorList>
            <person name="Chandrababunaidu M.M."/>
            <person name="Sen D."/>
            <person name="Tripathy S."/>
        </authorList>
    </citation>
    <scope>NUCLEOTIDE SEQUENCE</scope>
    <source>
        <strain evidence="6">BDU141951</strain>
    </source>
</reference>
<proteinExistence type="predicted"/>
<comment type="subcellular location">
    <subcellularLocation>
        <location evidence="1">Membrane</location>
        <topology evidence="1">Multi-pass membrane protein</topology>
    </subcellularLocation>
</comment>
<keyword evidence="4" id="KW-0472">Membrane</keyword>
<dbReference type="AlphaFoldDB" id="A0A0C1YI22"/>
<evidence type="ECO:0000256" key="3">
    <source>
        <dbReference type="ARBA" id="ARBA00022989"/>
    </source>
</evidence>
<reference evidence="6" key="1">
    <citation type="submission" date="2014-11" db="EMBL/GenBank/DDBJ databases">
        <authorList>
            <person name="Malar M.C."/>
            <person name="Sen D."/>
            <person name="Tripathy S."/>
        </authorList>
    </citation>
    <scope>NUCLEOTIDE SEQUENCE</scope>
    <source>
        <strain evidence="6">BDU141951</strain>
    </source>
</reference>
<accession>A0A0C1YI22</accession>
<dbReference type="InterPro" id="IPR007016">
    <property type="entry name" value="O-antigen_ligase-rel_domated"/>
</dbReference>
<name>A0A0C1YI22_9CYAN</name>
<keyword evidence="3" id="KW-1133">Transmembrane helix</keyword>
<dbReference type="InterPro" id="IPR051533">
    <property type="entry name" value="WaaL-like"/>
</dbReference>
<keyword evidence="2" id="KW-0812">Transmembrane</keyword>
<gene>
    <name evidence="6" type="ORF">QQ91_016290</name>
</gene>
<comment type="caution">
    <text evidence="6">The sequence shown here is derived from an EMBL/GenBank/DDBJ whole genome shotgun (WGS) entry which is preliminary data.</text>
</comment>
<dbReference type="GO" id="GO:0016874">
    <property type="term" value="F:ligase activity"/>
    <property type="evidence" value="ECO:0007669"/>
    <property type="project" value="UniProtKB-KW"/>
</dbReference>
<organism evidence="6">
    <name type="scientific">Lyngbya confervoides BDU141951</name>
    <dbReference type="NCBI Taxonomy" id="1574623"/>
    <lineage>
        <taxon>Bacteria</taxon>
        <taxon>Bacillati</taxon>
        <taxon>Cyanobacteriota</taxon>
        <taxon>Cyanophyceae</taxon>
        <taxon>Oscillatoriophycideae</taxon>
        <taxon>Oscillatoriales</taxon>
        <taxon>Microcoleaceae</taxon>
        <taxon>Lyngbya</taxon>
    </lineage>
</organism>
<evidence type="ECO:0000259" key="5">
    <source>
        <dbReference type="Pfam" id="PF04932"/>
    </source>
</evidence>
<reference evidence="6" key="3">
    <citation type="submission" date="2020-02" db="EMBL/GenBank/DDBJ databases">
        <authorList>
            <person name="Sarangi A.N."/>
            <person name="Ghosh S."/>
            <person name="Mukherjee M."/>
            <person name="Tripathy S."/>
        </authorList>
    </citation>
    <scope>NUCLEOTIDE SEQUENCE</scope>
    <source>
        <strain evidence="6">BDU141951</strain>
    </source>
</reference>
<dbReference type="GO" id="GO:0016020">
    <property type="term" value="C:membrane"/>
    <property type="evidence" value="ECO:0007669"/>
    <property type="project" value="UniProtKB-SubCell"/>
</dbReference>
<sequence length="456" mass="51755">MIPAFTFVQDVTRPVFDFAKTDLFNKLEKWLILTYLVLFSRGIVTLVMTGGASEGGGGGEFDYGFLTLLWLLNYLITACLCVLKWDAIKDRLLAIISSNYFYWVFLMFIGLSTIWSEKPDETVKATIGMGGTVLFGSYIVCRYSIKEQFNLLVTFFSIVLVSSLFFMLIPGYGIDFAKHAGAFRGIYSHKNIFGPIMSMGTFTFLIYSKTNFCVNKKLAYLGFAASFFMVVGSRSSSSLLYTLLLIFLVHAIQVLRLRGQLFAWSLMALASLYFFITTWQETIKVTVLNWLGKDPTLTGRTDIWDVILDKIQERLWLGYGFDGFWHGIYGESFYVRNAVRWDLPNAHNGYLDLALEIGIVGVALLMLVMWISFVKGLAILKNDFSWPQVWPLVFIFYTLMINMSESSLANQNSFQTIMMTIAFTSVSLEFNKYFKATAALPDDLPSAQGELVQRQL</sequence>
<dbReference type="PANTHER" id="PTHR37422:SF17">
    <property type="entry name" value="O-ANTIGEN LIGASE"/>
    <property type="match status" value="1"/>
</dbReference>
<dbReference type="Pfam" id="PF04932">
    <property type="entry name" value="Wzy_C"/>
    <property type="match status" value="1"/>
</dbReference>
<evidence type="ECO:0000256" key="2">
    <source>
        <dbReference type="ARBA" id="ARBA00022692"/>
    </source>
</evidence>
<dbReference type="EMBL" id="JTHE02000003">
    <property type="protein sequence ID" value="NEV68672.1"/>
    <property type="molecule type" value="Genomic_DNA"/>
</dbReference>
<protein>
    <submittedName>
        <fullName evidence="6">O-antigen ligase family protein</fullName>
    </submittedName>
</protein>
<evidence type="ECO:0000313" key="6">
    <source>
        <dbReference type="EMBL" id="NEV68672.1"/>
    </source>
</evidence>